<dbReference type="RefSeq" id="WP_177893937.1">
    <property type="nucleotide sequence ID" value="NZ_JAUEII010000004.1"/>
</dbReference>
<protein>
    <recommendedName>
        <fullName evidence="4">DUF3244 domain-containing protein</fullName>
    </recommendedName>
</protein>
<reference evidence="2" key="1">
    <citation type="submission" date="2023-06" db="EMBL/GenBank/DDBJ databases">
        <authorList>
            <person name="Zeman M."/>
            <person name="Kubasova T."/>
            <person name="Jahodarova E."/>
            <person name="Nykrynova M."/>
            <person name="Rychlik I."/>
        </authorList>
    </citation>
    <scope>NUCLEOTIDE SEQUENCE</scope>
    <source>
        <strain evidence="2">84_SSukc20</strain>
    </source>
</reference>
<gene>
    <name evidence="2" type="ORF">QVO10_03160</name>
</gene>
<name>A0ABT7X2U8_9BACE</name>
<feature type="signal peptide" evidence="1">
    <location>
        <begin position="1"/>
        <end position="21"/>
    </location>
</feature>
<keyword evidence="1" id="KW-0732">Signal</keyword>
<comment type="caution">
    <text evidence="2">The sequence shown here is derived from an EMBL/GenBank/DDBJ whole genome shotgun (WGS) entry which is preliminary data.</text>
</comment>
<keyword evidence="3" id="KW-1185">Reference proteome</keyword>
<proteinExistence type="predicted"/>
<dbReference type="Proteomes" id="UP001167871">
    <property type="component" value="Unassembled WGS sequence"/>
</dbReference>
<evidence type="ECO:0000313" key="2">
    <source>
        <dbReference type="EMBL" id="MDN0048395.1"/>
    </source>
</evidence>
<evidence type="ECO:0000313" key="3">
    <source>
        <dbReference type="Proteomes" id="UP001167871"/>
    </source>
</evidence>
<evidence type="ECO:0000256" key="1">
    <source>
        <dbReference type="SAM" id="SignalP"/>
    </source>
</evidence>
<evidence type="ECO:0008006" key="4">
    <source>
        <dbReference type="Google" id="ProtNLM"/>
    </source>
</evidence>
<feature type="chain" id="PRO_5046390964" description="DUF3244 domain-containing protein" evidence="1">
    <location>
        <begin position="22"/>
        <end position="124"/>
    </location>
</feature>
<sequence>MNRFSFFLLLILLLSSQGINAGSTSGGMPIDIYVSFTGPHSAKDHIMRTPAEVPDVYLKDYFVTFDAFSSACTLELVDTETNETVYNQVIPAGSTSCLLPSTLKGRYLMRFVFENVVYWGYIDL</sequence>
<accession>A0ABT7X2U8</accession>
<reference evidence="2" key="2">
    <citation type="submission" date="2024-05" db="EMBL/GenBank/DDBJ databases">
        <title>Identification and characterization of horizontal gene transfer across gut microbiota members of farm animals based on homology search.</title>
        <authorList>
            <person name="Schwarzerova J."/>
            <person name="Nykrynova M."/>
            <person name="Jureckova K."/>
            <person name="Cejkova D."/>
            <person name="Rychlik I."/>
        </authorList>
    </citation>
    <scope>NUCLEOTIDE SEQUENCE</scope>
    <source>
        <strain evidence="2">84_SSukc20</strain>
    </source>
</reference>
<organism evidence="2 3">
    <name type="scientific">Bacteroides gallinaceum</name>
    <dbReference type="NCBI Taxonomy" id="1462571"/>
    <lineage>
        <taxon>Bacteria</taxon>
        <taxon>Pseudomonadati</taxon>
        <taxon>Bacteroidota</taxon>
        <taxon>Bacteroidia</taxon>
        <taxon>Bacteroidales</taxon>
        <taxon>Bacteroidaceae</taxon>
        <taxon>Bacteroides</taxon>
    </lineage>
</organism>
<dbReference type="EMBL" id="JAUEII010000004">
    <property type="protein sequence ID" value="MDN0048395.1"/>
    <property type="molecule type" value="Genomic_DNA"/>
</dbReference>